<dbReference type="EMBL" id="MU596817">
    <property type="protein sequence ID" value="KAI5606943.1"/>
    <property type="molecule type" value="Genomic_DNA"/>
</dbReference>
<gene>
    <name evidence="2" type="ORF">C0J50_7497</name>
</gene>
<evidence type="ECO:0000256" key="1">
    <source>
        <dbReference type="SAM" id="MobiDB-lite"/>
    </source>
</evidence>
<dbReference type="AlphaFoldDB" id="A0AAD5F8J9"/>
<organism evidence="2 3">
    <name type="scientific">Silurus asotus</name>
    <name type="common">Amur catfish</name>
    <name type="synonym">Parasilurus asotus</name>
    <dbReference type="NCBI Taxonomy" id="30991"/>
    <lineage>
        <taxon>Eukaryota</taxon>
        <taxon>Metazoa</taxon>
        <taxon>Chordata</taxon>
        <taxon>Craniata</taxon>
        <taxon>Vertebrata</taxon>
        <taxon>Euteleostomi</taxon>
        <taxon>Actinopterygii</taxon>
        <taxon>Neopterygii</taxon>
        <taxon>Teleostei</taxon>
        <taxon>Ostariophysi</taxon>
        <taxon>Siluriformes</taxon>
        <taxon>Siluridae</taxon>
        <taxon>Silurus</taxon>
    </lineage>
</organism>
<evidence type="ECO:0000313" key="3">
    <source>
        <dbReference type="Proteomes" id="UP001205998"/>
    </source>
</evidence>
<protein>
    <submittedName>
        <fullName evidence="2">Uncharacterized protein</fullName>
    </submittedName>
</protein>
<feature type="non-terminal residue" evidence="2">
    <location>
        <position position="1"/>
    </location>
</feature>
<dbReference type="Proteomes" id="UP001205998">
    <property type="component" value="Unassembled WGS sequence"/>
</dbReference>
<reference evidence="2" key="1">
    <citation type="submission" date="2018-07" db="EMBL/GenBank/DDBJ databases">
        <title>Comparative genomics of catfishes provides insights into carnivory and benthic adaptation.</title>
        <authorList>
            <person name="Zhang Y."/>
            <person name="Wang D."/>
            <person name="Peng Z."/>
            <person name="Zheng S."/>
            <person name="Shao F."/>
            <person name="Tao W."/>
        </authorList>
    </citation>
    <scope>NUCLEOTIDE SEQUENCE</scope>
    <source>
        <strain evidence="2">Chongqing</strain>
    </source>
</reference>
<name>A0AAD5F8J9_SILAS</name>
<feature type="region of interest" description="Disordered" evidence="1">
    <location>
        <begin position="398"/>
        <end position="459"/>
    </location>
</feature>
<feature type="non-terminal residue" evidence="2">
    <location>
        <position position="459"/>
    </location>
</feature>
<evidence type="ECO:0000313" key="2">
    <source>
        <dbReference type="EMBL" id="KAI5606943.1"/>
    </source>
</evidence>
<proteinExistence type="predicted"/>
<feature type="compositionally biased region" description="Basic and acidic residues" evidence="1">
    <location>
        <begin position="450"/>
        <end position="459"/>
    </location>
</feature>
<sequence>RNCVHPCPRFITGRDSHDRCVVCLGVEHAQSALEGADCSHCSRMAMRTLRSRRALFERSSLPRGSGPILAEAKRRRRSWGSQADLAAGLESDESASASSAELSFGSIGEAGPMAASSPGMSSAALHVSLSEEGELMDASGPVESSQPVLYEELLEVVTRAVAKLDLAWPVEQQRQHAPSKLDERFLRPVSLPRRWGLPFFPDLHAEVSSSWETPYSARASSHHSTLYANVVGAKACGYGAMPRVEESLASYLSPSVASSLKAPVFPTKPLRATSALVGKAYAAAGQAAGCLHTMGVLQAYQADLLHDLDEGLSSGATDIKELRRAADLTLRATKHTARAVGRSMAALVATERHLWLTLSDLPDKDRAVLLNAPMAPPGLFGDAVTAVVDRFQESKKQSAAFQQYLPRRSRGAGRRQPQPGPSGHREAQKQSVATRSPRAGPKGPRRRSGPKKERADQQT</sequence>
<comment type="caution">
    <text evidence="2">The sequence shown here is derived from an EMBL/GenBank/DDBJ whole genome shotgun (WGS) entry which is preliminary data.</text>
</comment>
<keyword evidence="3" id="KW-1185">Reference proteome</keyword>
<accession>A0AAD5F8J9</accession>
<dbReference type="Gene3D" id="1.10.287.3160">
    <property type="match status" value="1"/>
</dbReference>